<protein>
    <submittedName>
        <fullName evidence="1">Uncharacterized protein</fullName>
    </submittedName>
</protein>
<dbReference type="AlphaFoldDB" id="A0A2P2N6S9"/>
<name>A0A2P2N6S9_RHIMU</name>
<evidence type="ECO:0000313" key="1">
    <source>
        <dbReference type="EMBL" id="MBX38155.1"/>
    </source>
</evidence>
<dbReference type="EMBL" id="GGEC01057671">
    <property type="protein sequence ID" value="MBX38155.1"/>
    <property type="molecule type" value="Transcribed_RNA"/>
</dbReference>
<proteinExistence type="predicted"/>
<sequence length="38" mass="4626">MLILLLNWIADCWFNACLIRICHKFLGYLFLQHGVWFI</sequence>
<organism evidence="1">
    <name type="scientific">Rhizophora mucronata</name>
    <name type="common">Asiatic mangrove</name>
    <dbReference type="NCBI Taxonomy" id="61149"/>
    <lineage>
        <taxon>Eukaryota</taxon>
        <taxon>Viridiplantae</taxon>
        <taxon>Streptophyta</taxon>
        <taxon>Embryophyta</taxon>
        <taxon>Tracheophyta</taxon>
        <taxon>Spermatophyta</taxon>
        <taxon>Magnoliopsida</taxon>
        <taxon>eudicotyledons</taxon>
        <taxon>Gunneridae</taxon>
        <taxon>Pentapetalae</taxon>
        <taxon>rosids</taxon>
        <taxon>fabids</taxon>
        <taxon>Malpighiales</taxon>
        <taxon>Rhizophoraceae</taxon>
        <taxon>Rhizophora</taxon>
    </lineage>
</organism>
<accession>A0A2P2N6S9</accession>
<reference evidence="1" key="1">
    <citation type="submission" date="2018-02" db="EMBL/GenBank/DDBJ databases">
        <title>Rhizophora mucronata_Transcriptome.</title>
        <authorList>
            <person name="Meera S.P."/>
            <person name="Sreeshan A."/>
            <person name="Augustine A."/>
        </authorList>
    </citation>
    <scope>NUCLEOTIDE SEQUENCE</scope>
    <source>
        <tissue evidence="1">Leaf</tissue>
    </source>
</reference>